<protein>
    <submittedName>
        <fullName evidence="6">Peptide ABC transporter substrate-binding protein</fullName>
    </submittedName>
</protein>
<name>A0A8E2LED5_9BACI</name>
<dbReference type="GO" id="GO:0015833">
    <property type="term" value="P:peptide transport"/>
    <property type="evidence" value="ECO:0007669"/>
    <property type="project" value="InterPro"/>
</dbReference>
<evidence type="ECO:0000313" key="6">
    <source>
        <dbReference type="EMBL" id="OOP67099.1"/>
    </source>
</evidence>
<keyword evidence="3" id="KW-0547">Nucleotide-binding</keyword>
<evidence type="ECO:0000256" key="1">
    <source>
        <dbReference type="ARBA" id="ARBA00005417"/>
    </source>
</evidence>
<evidence type="ECO:0000259" key="5">
    <source>
        <dbReference type="PROSITE" id="PS50893"/>
    </source>
</evidence>
<dbReference type="NCBIfam" id="NF008453">
    <property type="entry name" value="PRK11308.1"/>
    <property type="match status" value="1"/>
</dbReference>
<proteinExistence type="inferred from homology"/>
<dbReference type="Pfam" id="PF00005">
    <property type="entry name" value="ABC_tran"/>
    <property type="match status" value="1"/>
</dbReference>
<keyword evidence="7" id="KW-1185">Reference proteome</keyword>
<dbReference type="GO" id="GO:0005524">
    <property type="term" value="F:ATP binding"/>
    <property type="evidence" value="ECO:0007669"/>
    <property type="project" value="UniProtKB-KW"/>
</dbReference>
<dbReference type="CDD" id="cd03257">
    <property type="entry name" value="ABC_NikE_OppD_transporters"/>
    <property type="match status" value="1"/>
</dbReference>
<evidence type="ECO:0000256" key="2">
    <source>
        <dbReference type="ARBA" id="ARBA00022448"/>
    </source>
</evidence>
<feature type="domain" description="ABC transporter" evidence="5">
    <location>
        <begin position="6"/>
        <end position="256"/>
    </location>
</feature>
<dbReference type="InterPro" id="IPR003439">
    <property type="entry name" value="ABC_transporter-like_ATP-bd"/>
</dbReference>
<evidence type="ECO:0000256" key="3">
    <source>
        <dbReference type="ARBA" id="ARBA00022741"/>
    </source>
</evidence>
<sequence>MGEALLEVKNLKKYFPVSKGMFKKFGDSVKAVDDVSFTIEKGDVFGLVGESGSGKSTIGKTILRLHDKTDGEVSFKGRDVFALSKKELRELRTQTQLVFQDPFSSLNPRLRVGDAIGEAMIEHGLVSKKEVRTKVLEVLEKCGLSSYHIDRYPHEFSGGQRQRIVIARAMALNPEFIVMDEPVAALDVSIQAQIINLFSDLQREHGLSYLFISHDLSVVEHLCTKIAIMYLGNIVEFSTKEELFDHPLHPYTKALLSAVPIPDPTIKRERIILKGDIPSPVNPPSGCKFRTRCPLATDICAQKIPEYREVQSNHFVACHLV</sequence>
<dbReference type="InterPro" id="IPR050319">
    <property type="entry name" value="ABC_transp_ATP-bind"/>
</dbReference>
<dbReference type="Gene3D" id="3.40.50.300">
    <property type="entry name" value="P-loop containing nucleotide triphosphate hydrolases"/>
    <property type="match status" value="1"/>
</dbReference>
<dbReference type="InterPro" id="IPR013563">
    <property type="entry name" value="Oligopep_ABC_C"/>
</dbReference>
<keyword evidence="2" id="KW-0813">Transport</keyword>
<dbReference type="GO" id="GO:0016887">
    <property type="term" value="F:ATP hydrolysis activity"/>
    <property type="evidence" value="ECO:0007669"/>
    <property type="project" value="InterPro"/>
</dbReference>
<dbReference type="RefSeq" id="WP_078110817.1">
    <property type="nucleotide sequence ID" value="NZ_CP065424.1"/>
</dbReference>
<dbReference type="InterPro" id="IPR017871">
    <property type="entry name" value="ABC_transporter-like_CS"/>
</dbReference>
<accession>A0A8E2LED5</accession>
<dbReference type="PROSITE" id="PS00211">
    <property type="entry name" value="ABC_TRANSPORTER_1"/>
    <property type="match status" value="1"/>
</dbReference>
<comment type="caution">
    <text evidence="6">The sequence shown here is derived from an EMBL/GenBank/DDBJ whole genome shotgun (WGS) entry which is preliminary data.</text>
</comment>
<dbReference type="GO" id="GO:0055085">
    <property type="term" value="P:transmembrane transport"/>
    <property type="evidence" value="ECO:0007669"/>
    <property type="project" value="UniProtKB-ARBA"/>
</dbReference>
<dbReference type="PANTHER" id="PTHR43776:SF8">
    <property type="entry name" value="ABC TRANSPORTER, ATP-BINDING PROTEIN"/>
    <property type="match status" value="1"/>
</dbReference>
<comment type="similarity">
    <text evidence="1">Belongs to the ABC transporter superfamily.</text>
</comment>
<evidence type="ECO:0000256" key="4">
    <source>
        <dbReference type="ARBA" id="ARBA00022840"/>
    </source>
</evidence>
<evidence type="ECO:0000313" key="7">
    <source>
        <dbReference type="Proteomes" id="UP000189761"/>
    </source>
</evidence>
<organism evidence="6 7">
    <name type="scientific">Heyndrickxia oleronia</name>
    <dbReference type="NCBI Taxonomy" id="38875"/>
    <lineage>
        <taxon>Bacteria</taxon>
        <taxon>Bacillati</taxon>
        <taxon>Bacillota</taxon>
        <taxon>Bacilli</taxon>
        <taxon>Bacillales</taxon>
        <taxon>Bacillaceae</taxon>
        <taxon>Heyndrickxia</taxon>
    </lineage>
</organism>
<dbReference type="SMART" id="SM00382">
    <property type="entry name" value="AAA"/>
    <property type="match status" value="1"/>
</dbReference>
<dbReference type="PROSITE" id="PS50893">
    <property type="entry name" value="ABC_TRANSPORTER_2"/>
    <property type="match status" value="1"/>
</dbReference>
<dbReference type="InterPro" id="IPR003593">
    <property type="entry name" value="AAA+_ATPase"/>
</dbReference>
<reference evidence="6 7" key="1">
    <citation type="submission" date="2017-01" db="EMBL/GenBank/DDBJ databases">
        <title>Draft genome sequence of Bacillus oleronius.</title>
        <authorList>
            <person name="Allam M."/>
        </authorList>
    </citation>
    <scope>NUCLEOTIDE SEQUENCE [LARGE SCALE GENOMIC DNA]</scope>
    <source>
        <strain evidence="6 7">DSM 9356</strain>
    </source>
</reference>
<dbReference type="AlphaFoldDB" id="A0A8E2LED5"/>
<dbReference type="Pfam" id="PF08352">
    <property type="entry name" value="oligo_HPY"/>
    <property type="match status" value="1"/>
</dbReference>
<dbReference type="Proteomes" id="UP000189761">
    <property type="component" value="Unassembled WGS sequence"/>
</dbReference>
<gene>
    <name evidence="6" type="ORF">BWZ43_17505</name>
</gene>
<dbReference type="PANTHER" id="PTHR43776">
    <property type="entry name" value="TRANSPORT ATP-BINDING PROTEIN"/>
    <property type="match status" value="1"/>
</dbReference>
<keyword evidence="4" id="KW-0067">ATP-binding</keyword>
<dbReference type="EMBL" id="MTLA01000230">
    <property type="protein sequence ID" value="OOP67099.1"/>
    <property type="molecule type" value="Genomic_DNA"/>
</dbReference>
<dbReference type="SUPFAM" id="SSF52540">
    <property type="entry name" value="P-loop containing nucleoside triphosphate hydrolases"/>
    <property type="match status" value="1"/>
</dbReference>
<dbReference type="FunFam" id="3.40.50.300:FF:000016">
    <property type="entry name" value="Oligopeptide ABC transporter ATP-binding component"/>
    <property type="match status" value="1"/>
</dbReference>
<dbReference type="NCBIfam" id="TIGR01727">
    <property type="entry name" value="oligo_HPY"/>
    <property type="match status" value="1"/>
</dbReference>
<dbReference type="InterPro" id="IPR027417">
    <property type="entry name" value="P-loop_NTPase"/>
</dbReference>